<dbReference type="Proteomes" id="UP000646844">
    <property type="component" value="Unassembled WGS sequence"/>
</dbReference>
<dbReference type="EMBL" id="DUJO01000012">
    <property type="protein sequence ID" value="HII73283.1"/>
    <property type="molecule type" value="Genomic_DNA"/>
</dbReference>
<protein>
    <submittedName>
        <fullName evidence="1">Uncharacterized protein</fullName>
    </submittedName>
</protein>
<accession>A0A832TI76</accession>
<organism evidence="1 2">
    <name type="scientific">Sulfurisphaera tokodaii</name>
    <dbReference type="NCBI Taxonomy" id="111955"/>
    <lineage>
        <taxon>Archaea</taxon>
        <taxon>Thermoproteota</taxon>
        <taxon>Thermoprotei</taxon>
        <taxon>Sulfolobales</taxon>
        <taxon>Sulfolobaceae</taxon>
        <taxon>Sulfurisphaera</taxon>
    </lineage>
</organism>
<evidence type="ECO:0000313" key="1">
    <source>
        <dbReference type="EMBL" id="HII73283.1"/>
    </source>
</evidence>
<sequence length="351" mass="40958">MKLDDLLKVASDFPIQKVRKISVSDDIFSIEQAPQLISLLNPEEIEWKYNSIIIGPDGTEIQTRGSKRDKKYYYLSPIYESQIGWDLELSSIKSLENMIYDLLPCKEGESYFNPSFWYREDIIENKNIVMESGEINEKLRERNHKLTFYDNNLSLELGYVNPLYTYLNPFIISQSKKIIGKSEFFSISLKETYTLIGENKLYLENNNGYIKVESNGKIALMKSITWKETKPYEIVWNLKNKVQRVNCKLPFPISLYKLYPAGILPFFIKYENHTLTLGLINLNETPIVVNLVLAARIEEANLLSPQGEEIDKLNPEFDRIKIPMRRLGIAYIRLKIRKLLESFLKRKIISS</sequence>
<dbReference type="AlphaFoldDB" id="A0A832TI76"/>
<reference evidence="1" key="1">
    <citation type="journal article" date="2020" name="bioRxiv">
        <title>A rank-normalized archaeal taxonomy based on genome phylogeny resolves widespread incomplete and uneven classifications.</title>
        <authorList>
            <person name="Rinke C."/>
            <person name="Chuvochina M."/>
            <person name="Mussig A.J."/>
            <person name="Chaumeil P.-A."/>
            <person name="Waite D.W."/>
            <person name="Whitman W.B."/>
            <person name="Parks D.H."/>
            <person name="Hugenholtz P."/>
        </authorList>
    </citation>
    <scope>NUCLEOTIDE SEQUENCE</scope>
    <source>
        <strain evidence="1">UBA8838</strain>
    </source>
</reference>
<proteinExistence type="predicted"/>
<name>A0A832TI76_9CREN</name>
<dbReference type="RefSeq" id="WP_010979280.1">
    <property type="nucleotide sequence ID" value="NZ_BAABQO010000005.1"/>
</dbReference>
<evidence type="ECO:0000313" key="2">
    <source>
        <dbReference type="Proteomes" id="UP000646844"/>
    </source>
</evidence>
<gene>
    <name evidence="1" type="ORF">HA332_02530</name>
</gene>
<dbReference type="GeneID" id="1459260"/>
<comment type="caution">
    <text evidence="1">The sequence shown here is derived from an EMBL/GenBank/DDBJ whole genome shotgun (WGS) entry which is preliminary data.</text>
</comment>
<dbReference type="OMA" id="KPYEIVW"/>